<feature type="region of interest" description="Disordered" evidence="2">
    <location>
        <begin position="1"/>
        <end position="24"/>
    </location>
</feature>
<evidence type="ECO:0000256" key="2">
    <source>
        <dbReference type="SAM" id="MobiDB-lite"/>
    </source>
</evidence>
<evidence type="ECO:0000313" key="4">
    <source>
        <dbReference type="Proteomes" id="UP000217199"/>
    </source>
</evidence>
<evidence type="ECO:0000256" key="1">
    <source>
        <dbReference type="SAM" id="Coils"/>
    </source>
</evidence>
<reference evidence="3 4" key="1">
    <citation type="journal article" date="2017" name="Mol. Ecol.">
        <title>Comparative and population genomic landscape of Phellinus noxius: A hypervariable fungus causing root rot in trees.</title>
        <authorList>
            <person name="Chung C.L."/>
            <person name="Lee T.J."/>
            <person name="Akiba M."/>
            <person name="Lee H.H."/>
            <person name="Kuo T.H."/>
            <person name="Liu D."/>
            <person name="Ke H.M."/>
            <person name="Yokoi T."/>
            <person name="Roa M.B."/>
            <person name="Lu M.J."/>
            <person name="Chang Y.Y."/>
            <person name="Ann P.J."/>
            <person name="Tsai J.N."/>
            <person name="Chen C.Y."/>
            <person name="Tzean S.S."/>
            <person name="Ota Y."/>
            <person name="Hattori T."/>
            <person name="Sahashi N."/>
            <person name="Liou R.F."/>
            <person name="Kikuchi T."/>
            <person name="Tsai I.J."/>
        </authorList>
    </citation>
    <scope>NUCLEOTIDE SEQUENCE [LARGE SCALE GENOMIC DNA]</scope>
    <source>
        <strain evidence="3 4">FFPRI411160</strain>
    </source>
</reference>
<protein>
    <submittedName>
        <fullName evidence="3">Uncharacterized protein</fullName>
    </submittedName>
</protein>
<dbReference type="AlphaFoldDB" id="A0A286U7A2"/>
<evidence type="ECO:0000313" key="3">
    <source>
        <dbReference type="EMBL" id="PAV15450.1"/>
    </source>
</evidence>
<keyword evidence="4" id="KW-1185">Reference proteome</keyword>
<feature type="compositionally biased region" description="Polar residues" evidence="2">
    <location>
        <begin position="1"/>
        <end position="20"/>
    </location>
</feature>
<dbReference type="Proteomes" id="UP000217199">
    <property type="component" value="Unassembled WGS sequence"/>
</dbReference>
<gene>
    <name evidence="3" type="ORF">PNOK_0921400</name>
</gene>
<keyword evidence="1" id="KW-0175">Coiled coil</keyword>
<proteinExistence type="predicted"/>
<dbReference type="EMBL" id="NBII01000010">
    <property type="protein sequence ID" value="PAV15450.1"/>
    <property type="molecule type" value="Genomic_DNA"/>
</dbReference>
<accession>A0A286U7A2</accession>
<dbReference type="InParanoid" id="A0A286U7A2"/>
<organism evidence="3 4">
    <name type="scientific">Pyrrhoderma noxium</name>
    <dbReference type="NCBI Taxonomy" id="2282107"/>
    <lineage>
        <taxon>Eukaryota</taxon>
        <taxon>Fungi</taxon>
        <taxon>Dikarya</taxon>
        <taxon>Basidiomycota</taxon>
        <taxon>Agaricomycotina</taxon>
        <taxon>Agaricomycetes</taxon>
        <taxon>Hymenochaetales</taxon>
        <taxon>Hymenochaetaceae</taxon>
        <taxon>Pyrrhoderma</taxon>
    </lineage>
</organism>
<feature type="coiled-coil region" evidence="1">
    <location>
        <begin position="105"/>
        <end position="167"/>
    </location>
</feature>
<name>A0A286U7A2_9AGAM</name>
<sequence>MADMNTHNNGSTPLSNSSAPTVPPNMTRVRLLLQQQQRHPQQQPSPQQLLLQQQQQQQQYLDQLRRGVLLGGVDKIMSIFTRMRSEMEEMVLKERKSKEDILAILQRQRDDLTKLASEREELEKILNRQNSELQRVKQERNELEERLRREREENDHLSTEIANLKGVKEEAKEWNIEVHPACKKSIRLFRIKYP</sequence>
<comment type="caution">
    <text evidence="3">The sequence shown here is derived from an EMBL/GenBank/DDBJ whole genome shotgun (WGS) entry which is preliminary data.</text>
</comment>